<feature type="region of interest" description="Disordered" evidence="1">
    <location>
        <begin position="93"/>
        <end position="112"/>
    </location>
</feature>
<dbReference type="AlphaFoldDB" id="A0A8B8QHR1"/>
<dbReference type="GeneID" id="115752517"/>
<evidence type="ECO:0000313" key="5">
    <source>
        <dbReference type="RefSeq" id="XP_048139135.1"/>
    </source>
</evidence>
<dbReference type="PANTHER" id="PTHR36310">
    <property type="entry name" value="CYCLIN-DEPENDENT PROTEIN KINASE INHIBITOR SMR11"/>
    <property type="match status" value="1"/>
</dbReference>
<evidence type="ECO:0000313" key="2">
    <source>
        <dbReference type="Proteomes" id="UP000827889"/>
    </source>
</evidence>
<protein>
    <submittedName>
        <fullName evidence="3 4">Uncharacterized protein LOC115752517</fullName>
    </submittedName>
</protein>
<accession>A0A8B8QHR1</accession>
<keyword evidence="2" id="KW-1185">Reference proteome</keyword>
<proteinExistence type="predicted"/>
<dbReference type="RefSeq" id="XP_030546594.1">
    <property type="nucleotide sequence ID" value="XM_030690734.1"/>
</dbReference>
<sequence length="245" mass="26884">MGSGGTADLTGDCEDFICAESVKKSHLLRVIDANQQVSEQIAMIGKEDRDNLGPNTPDTDREDGEVFVRTKCPPALPEMMLGVDVLDSSREKDDQALAHVHQTSSPHTPKDSIFDPFAPGPEDLLLAPRCDKRLDEWRSSVARRLKFGGFASSLEDRTHMNCSSAPSDEEIVDSVYDIIWEVVIVNRMEEVSASISGAGWDFARCNTPHSELLLNGIAETCPDAPMKSSMGSRNISLDTCKKLLF</sequence>
<reference evidence="3 4" key="1">
    <citation type="submission" date="2025-04" db="UniProtKB">
        <authorList>
            <consortium name="RefSeq"/>
        </authorList>
    </citation>
    <scope>IDENTIFICATION</scope>
    <source>
        <tissue evidence="5">Leaf</tissue>
    </source>
</reference>
<dbReference type="PANTHER" id="PTHR36310:SF1">
    <property type="entry name" value="CYCLIN-DEPENDENT PROTEIN KINASE INHIBITOR SMR11"/>
    <property type="match status" value="1"/>
</dbReference>
<evidence type="ECO:0000313" key="3">
    <source>
        <dbReference type="RefSeq" id="XP_030546594.1"/>
    </source>
</evidence>
<dbReference type="KEGG" id="rarg:115752517"/>
<organism evidence="2 4">
    <name type="scientific">Rhodamnia argentea</name>
    <dbReference type="NCBI Taxonomy" id="178133"/>
    <lineage>
        <taxon>Eukaryota</taxon>
        <taxon>Viridiplantae</taxon>
        <taxon>Streptophyta</taxon>
        <taxon>Embryophyta</taxon>
        <taxon>Tracheophyta</taxon>
        <taxon>Spermatophyta</taxon>
        <taxon>Magnoliopsida</taxon>
        <taxon>eudicotyledons</taxon>
        <taxon>Gunneridae</taxon>
        <taxon>Pentapetalae</taxon>
        <taxon>rosids</taxon>
        <taxon>malvids</taxon>
        <taxon>Myrtales</taxon>
        <taxon>Myrtaceae</taxon>
        <taxon>Myrtoideae</taxon>
        <taxon>Myrteae</taxon>
        <taxon>Australasian group</taxon>
        <taxon>Rhodamnia</taxon>
    </lineage>
</organism>
<dbReference type="InterPro" id="IPR038971">
    <property type="entry name" value="SMR11/SMR16"/>
</dbReference>
<dbReference type="OrthoDB" id="777328at2759"/>
<evidence type="ECO:0000256" key="1">
    <source>
        <dbReference type="SAM" id="MobiDB-lite"/>
    </source>
</evidence>
<gene>
    <name evidence="3 4 5" type="primary">LOC115752517</name>
</gene>
<name>A0A8B8QHR1_9MYRT</name>
<dbReference type="Proteomes" id="UP000827889">
    <property type="component" value="Chromosome 7"/>
</dbReference>
<evidence type="ECO:0000313" key="4">
    <source>
        <dbReference type="RefSeq" id="XP_030546595.1"/>
    </source>
</evidence>
<dbReference type="RefSeq" id="XP_030546595.1">
    <property type="nucleotide sequence ID" value="XM_030690735.1"/>
</dbReference>
<dbReference type="RefSeq" id="XP_048139135.1">
    <property type="nucleotide sequence ID" value="XM_048283178.1"/>
</dbReference>